<name>A0A136JGB7_9PEZI</name>
<organism evidence="3 4">
    <name type="scientific">Microdochium bolleyi</name>
    <dbReference type="NCBI Taxonomy" id="196109"/>
    <lineage>
        <taxon>Eukaryota</taxon>
        <taxon>Fungi</taxon>
        <taxon>Dikarya</taxon>
        <taxon>Ascomycota</taxon>
        <taxon>Pezizomycotina</taxon>
        <taxon>Sordariomycetes</taxon>
        <taxon>Xylariomycetidae</taxon>
        <taxon>Xylariales</taxon>
        <taxon>Microdochiaceae</taxon>
        <taxon>Microdochium</taxon>
    </lineage>
</organism>
<dbReference type="STRING" id="196109.A0A136JGB7"/>
<dbReference type="AlphaFoldDB" id="A0A136JGB7"/>
<dbReference type="Proteomes" id="UP000070501">
    <property type="component" value="Unassembled WGS sequence"/>
</dbReference>
<accession>A0A136JGB7</accession>
<dbReference type="InterPro" id="IPR036928">
    <property type="entry name" value="AS_sf"/>
</dbReference>
<dbReference type="InterPro" id="IPR023631">
    <property type="entry name" value="Amidase_dom"/>
</dbReference>
<feature type="region of interest" description="Disordered" evidence="1">
    <location>
        <begin position="132"/>
        <end position="155"/>
    </location>
</feature>
<dbReference type="SUPFAM" id="SSF75304">
    <property type="entry name" value="Amidase signature (AS) enzymes"/>
    <property type="match status" value="1"/>
</dbReference>
<dbReference type="EMBL" id="KQ964246">
    <property type="protein sequence ID" value="KXJ96207.1"/>
    <property type="molecule type" value="Genomic_DNA"/>
</dbReference>
<proteinExistence type="predicted"/>
<dbReference type="OrthoDB" id="6428749at2759"/>
<dbReference type="Pfam" id="PF01425">
    <property type="entry name" value="Amidase"/>
    <property type="match status" value="1"/>
</dbReference>
<evidence type="ECO:0000313" key="3">
    <source>
        <dbReference type="EMBL" id="KXJ96207.1"/>
    </source>
</evidence>
<keyword evidence="4" id="KW-1185">Reference proteome</keyword>
<evidence type="ECO:0000256" key="1">
    <source>
        <dbReference type="SAM" id="MobiDB-lite"/>
    </source>
</evidence>
<gene>
    <name evidence="3" type="ORF">Micbo1qcDRAFT_231292</name>
</gene>
<evidence type="ECO:0000313" key="4">
    <source>
        <dbReference type="Proteomes" id="UP000070501"/>
    </source>
</evidence>
<dbReference type="InParanoid" id="A0A136JGB7"/>
<dbReference type="PANTHER" id="PTHR42678:SF2">
    <property type="entry name" value="AMIDASE FAMILY PROTEIN (AFU_ORTHOLOGUE AFUA_6G14410)"/>
    <property type="match status" value="1"/>
</dbReference>
<evidence type="ECO:0000259" key="2">
    <source>
        <dbReference type="Pfam" id="PF01425"/>
    </source>
</evidence>
<feature type="domain" description="Amidase" evidence="2">
    <location>
        <begin position="30"/>
        <end position="442"/>
    </location>
</feature>
<dbReference type="Gene3D" id="3.90.1300.10">
    <property type="entry name" value="Amidase signature (AS) domain"/>
    <property type="match status" value="1"/>
</dbReference>
<reference evidence="4" key="1">
    <citation type="submission" date="2016-02" db="EMBL/GenBank/DDBJ databases">
        <title>Draft genome sequence of Microdochium bolleyi, a fungal endophyte of beachgrass.</title>
        <authorList>
            <consortium name="DOE Joint Genome Institute"/>
            <person name="David A.S."/>
            <person name="May G."/>
            <person name="Haridas S."/>
            <person name="Lim J."/>
            <person name="Wang M."/>
            <person name="Labutti K."/>
            <person name="Lipzen A."/>
            <person name="Barry K."/>
            <person name="Grigoriev I.V."/>
        </authorList>
    </citation>
    <scope>NUCLEOTIDE SEQUENCE [LARGE SCALE GENOMIC DNA]</scope>
    <source>
        <strain evidence="4">J235TASD1</strain>
    </source>
</reference>
<protein>
    <submittedName>
        <fullName evidence="3">Amidase</fullName>
    </submittedName>
</protein>
<dbReference type="PANTHER" id="PTHR42678">
    <property type="entry name" value="AMIDASE"/>
    <property type="match status" value="1"/>
</dbReference>
<sequence length="462" mass="49682">MEPEEPYRLTATQAVSRFADGSLTVEAYARSILARIAERDDAVRAWAYLDPEQVLAQARQLDQIPRDQRGPLHGVSVAVKDVIYTKDMPTEHNSALYKGSKPGVDAGSVQILRIAGALILGKTRTTEFAATTRGPATRNPHDPLRTPGGSSSGSGAAVGDFQAAIALGTQTGGSMIRPASFNGVYALKPTWNSITREGQKVYSLLFDTLGLYARSVADLEMLADVFALADDDDDDALDNGETNSGSGGGQGGEFVLQGARFALIKTPVWPQAGAGTIAAMDKAASLLRQHGAQVTEISLPAELDQVPEWHRVVLHSEGRVSFLPDYRCRTGEDHQLLLDDFLVGHVENRDRITRRQQLAAWDGLAALRPRVDEVARGFDAVLAPSVPDEAPLGLESTGSAAFNAMWTALHTPVINLPGFQGANGMPIGLSLVGPRYGDRRLLRVAQVVGEVFEREGGWTRRL</sequence>